<sequence>MSQEGVTYADLRFVRSPLEKKSPPREPGGGGGEGDGELTYENVEGPQLRRGKERLEEEEAAAARRSSSSGRAPMQESRSRLARQMMVRLAPRGLPRRSARHLPRRSGGPLVVQLFCFPAEILFLETELPRKRSNSLLLIPKACGRVAQPSHELGRRSWFAASALLGTCLLLLGTTVGLGVRYWQVSQQLQQASQDHTAESVVLAERIGTKERQLQEAKAQLRSTREALQDWEAAGSRMQEQLQKREKELSRARDNLDLLMKEKLQEQQKREESEQELNEMRRQLQEAQSRPQPNKWTLFGCKCLWISSEQKTWRESKEDCEKKESQLLTLRDPSDTERLWEILPSVEWTHHFWIGLQKTNYYWFWVDDSWASWTETPKQCMTDRDGNCAQMRSRGTREGCHCSTRHRYICEKAAGAAQADHTFPWCWARMSQEGVTYADLRFVRSPPEKKSPPREPGGGGGGGEGDGELTYENIEGPQLRRGEKRLEEEEEAAARRSSSSGRAPRLGPWTWRLALTLMGACLFLLVSTIGVGIRYWQVSQQLQQASRDRAAEREVLAQKIRAKEHRLEEATGELSSHRLTLQGCEASGNRMQARLQELEQALSRANDSLALLREEKSRSEEELLQARSCQQAGCCPVGWKLFRWKCLWISWDWKSWEDSKKDCEGKESQLLILKKPWDAGEMWDAVVRKSGKRSLQSDGAWIGLRKTSRQPLFWVDGSPYEGTKQSSKYYNGYCVKIRDRDLSFGGCSATLQYICEKAASPGLPAQAPSP</sequence>
<feature type="compositionally biased region" description="Basic and acidic residues" evidence="4">
    <location>
        <begin position="478"/>
        <end position="487"/>
    </location>
</feature>
<feature type="region of interest" description="Disordered" evidence="4">
    <location>
        <begin position="265"/>
        <end position="289"/>
    </location>
</feature>
<name>A0ABM5FCU8_9SAUR</name>
<proteinExistence type="predicted"/>
<dbReference type="Pfam" id="PF00059">
    <property type="entry name" value="Lectin_C"/>
    <property type="match status" value="2"/>
</dbReference>
<evidence type="ECO:0000256" key="2">
    <source>
        <dbReference type="ARBA" id="ARBA00022525"/>
    </source>
</evidence>
<feature type="compositionally biased region" description="Basic and acidic residues" evidence="4">
    <location>
        <begin position="265"/>
        <end position="284"/>
    </location>
</feature>
<evidence type="ECO:0000313" key="7">
    <source>
        <dbReference type="Proteomes" id="UP001652642"/>
    </source>
</evidence>
<keyword evidence="3" id="KW-0175">Coiled coil</keyword>
<dbReference type="InterPro" id="IPR039689">
    <property type="entry name" value="CD72"/>
</dbReference>
<organism evidence="7 8">
    <name type="scientific">Pogona vitticeps</name>
    <name type="common">central bearded dragon</name>
    <dbReference type="NCBI Taxonomy" id="103695"/>
    <lineage>
        <taxon>Eukaryota</taxon>
        <taxon>Metazoa</taxon>
        <taxon>Chordata</taxon>
        <taxon>Craniata</taxon>
        <taxon>Vertebrata</taxon>
        <taxon>Euteleostomi</taxon>
        <taxon>Lepidosauria</taxon>
        <taxon>Squamata</taxon>
        <taxon>Bifurcata</taxon>
        <taxon>Unidentata</taxon>
        <taxon>Episquamata</taxon>
        <taxon>Toxicofera</taxon>
        <taxon>Iguania</taxon>
        <taxon>Acrodonta</taxon>
        <taxon>Agamidae</taxon>
        <taxon>Amphibolurinae</taxon>
        <taxon>Pogona</taxon>
    </lineage>
</organism>
<dbReference type="SUPFAM" id="SSF56436">
    <property type="entry name" value="C-type lectin-like"/>
    <property type="match status" value="2"/>
</dbReference>
<dbReference type="PANTHER" id="PTHR15028">
    <property type="entry name" value="CD72-RELATED"/>
    <property type="match status" value="1"/>
</dbReference>
<gene>
    <name evidence="8" type="primary">LOC110082844</name>
</gene>
<evidence type="ECO:0000259" key="6">
    <source>
        <dbReference type="PROSITE" id="PS50041"/>
    </source>
</evidence>
<dbReference type="SMART" id="SM00034">
    <property type="entry name" value="CLECT"/>
    <property type="match status" value="2"/>
</dbReference>
<dbReference type="Proteomes" id="UP001652642">
    <property type="component" value="Chromosome 2"/>
</dbReference>
<dbReference type="InterPro" id="IPR016187">
    <property type="entry name" value="CTDL_fold"/>
</dbReference>
<evidence type="ECO:0000256" key="3">
    <source>
        <dbReference type="SAM" id="Coils"/>
    </source>
</evidence>
<feature type="region of interest" description="Disordered" evidence="4">
    <location>
        <begin position="1"/>
        <end position="79"/>
    </location>
</feature>
<evidence type="ECO:0000256" key="5">
    <source>
        <dbReference type="SAM" id="Phobius"/>
    </source>
</evidence>
<feature type="compositionally biased region" description="Low complexity" evidence="4">
    <location>
        <begin position="63"/>
        <end position="72"/>
    </location>
</feature>
<feature type="region of interest" description="Disordered" evidence="4">
    <location>
        <begin position="444"/>
        <end position="503"/>
    </location>
</feature>
<reference evidence="7" key="1">
    <citation type="submission" date="2025-05" db="UniProtKB">
        <authorList>
            <consortium name="RefSeq"/>
        </authorList>
    </citation>
    <scope>NUCLEOTIDE SEQUENCE [LARGE SCALE GENOMIC DNA]</scope>
</reference>
<accession>A0ABM5FCU8</accession>
<keyword evidence="5" id="KW-0472">Membrane</keyword>
<dbReference type="GeneID" id="110082844"/>
<feature type="coiled-coil region" evidence="3">
    <location>
        <begin position="553"/>
        <end position="622"/>
    </location>
</feature>
<keyword evidence="5" id="KW-0812">Transmembrane</keyword>
<dbReference type="PROSITE" id="PS50041">
    <property type="entry name" value="C_TYPE_LECTIN_2"/>
    <property type="match status" value="2"/>
</dbReference>
<reference evidence="8" key="2">
    <citation type="submission" date="2025-08" db="UniProtKB">
        <authorList>
            <consortium name="RefSeq"/>
        </authorList>
    </citation>
    <scope>IDENTIFICATION</scope>
</reference>
<feature type="domain" description="C-type lectin" evidence="6">
    <location>
        <begin position="299"/>
        <end position="411"/>
    </location>
</feature>
<protein>
    <recommendedName>
        <fullName evidence="6">C-type lectin domain-containing protein</fullName>
    </recommendedName>
</protein>
<dbReference type="InterPro" id="IPR001304">
    <property type="entry name" value="C-type_lectin-like"/>
</dbReference>
<keyword evidence="5" id="KW-1133">Transmembrane helix</keyword>
<dbReference type="RefSeq" id="XP_072843225.1">
    <property type="nucleotide sequence ID" value="XM_072987124.1"/>
</dbReference>
<dbReference type="Gene3D" id="3.10.100.10">
    <property type="entry name" value="Mannose-Binding Protein A, subunit A"/>
    <property type="match status" value="2"/>
</dbReference>
<evidence type="ECO:0000256" key="1">
    <source>
        <dbReference type="ARBA" id="ARBA00004613"/>
    </source>
</evidence>
<evidence type="ECO:0000256" key="4">
    <source>
        <dbReference type="SAM" id="MobiDB-lite"/>
    </source>
</evidence>
<feature type="transmembrane region" description="Helical" evidence="5">
    <location>
        <begin position="158"/>
        <end position="180"/>
    </location>
</feature>
<feature type="domain" description="C-type lectin" evidence="6">
    <location>
        <begin position="642"/>
        <end position="756"/>
    </location>
</feature>
<evidence type="ECO:0000313" key="8">
    <source>
        <dbReference type="RefSeq" id="XP_072843225.1"/>
    </source>
</evidence>
<keyword evidence="7" id="KW-1185">Reference proteome</keyword>
<keyword evidence="2" id="KW-0964">Secreted</keyword>
<feature type="transmembrane region" description="Helical" evidence="5">
    <location>
        <begin position="513"/>
        <end position="536"/>
    </location>
</feature>
<comment type="subcellular location">
    <subcellularLocation>
        <location evidence="1">Secreted</location>
    </subcellularLocation>
</comment>
<dbReference type="PANTHER" id="PTHR15028:SF6">
    <property type="entry name" value="B-CELL DIFFERENTIATION ANTIGEN CD72"/>
    <property type="match status" value="1"/>
</dbReference>
<dbReference type="InterPro" id="IPR016186">
    <property type="entry name" value="C-type_lectin-like/link_sf"/>
</dbReference>